<keyword evidence="3" id="KW-1185">Reference proteome</keyword>
<feature type="transmembrane region" description="Helical" evidence="1">
    <location>
        <begin position="39"/>
        <end position="64"/>
    </location>
</feature>
<gene>
    <name evidence="2" type="ORF">GSI_06990</name>
</gene>
<evidence type="ECO:0000313" key="3">
    <source>
        <dbReference type="Proteomes" id="UP000230002"/>
    </source>
</evidence>
<protein>
    <recommendedName>
        <fullName evidence="4">DUF659 domain-containing protein</fullName>
    </recommendedName>
</protein>
<keyword evidence="1" id="KW-0812">Transmembrane</keyword>
<sequence length="112" mass="12831">MTQKAVDAIDVGNMKNFIAVTTDNPTTMRVYCQELQNKYYWLLLFACFLHGMNTIIGHISTFATMKAVLSKVTRIVSFFQTLHYWGGQLKDEAKGCGITMFLKKNWKHCLLS</sequence>
<proteinExistence type="predicted"/>
<dbReference type="STRING" id="1077348.A0A2G8SAR6"/>
<evidence type="ECO:0008006" key="4">
    <source>
        <dbReference type="Google" id="ProtNLM"/>
    </source>
</evidence>
<keyword evidence="1" id="KW-0472">Membrane</keyword>
<dbReference type="OrthoDB" id="2802234at2759"/>
<name>A0A2G8SAR6_9APHY</name>
<comment type="caution">
    <text evidence="2">The sequence shown here is derived from an EMBL/GenBank/DDBJ whole genome shotgun (WGS) entry which is preliminary data.</text>
</comment>
<organism evidence="2 3">
    <name type="scientific">Ganoderma sinense ZZ0214-1</name>
    <dbReference type="NCBI Taxonomy" id="1077348"/>
    <lineage>
        <taxon>Eukaryota</taxon>
        <taxon>Fungi</taxon>
        <taxon>Dikarya</taxon>
        <taxon>Basidiomycota</taxon>
        <taxon>Agaricomycotina</taxon>
        <taxon>Agaricomycetes</taxon>
        <taxon>Polyporales</taxon>
        <taxon>Polyporaceae</taxon>
        <taxon>Ganoderma</taxon>
    </lineage>
</organism>
<evidence type="ECO:0000313" key="2">
    <source>
        <dbReference type="EMBL" id="PIL30822.1"/>
    </source>
</evidence>
<dbReference type="EMBL" id="AYKW01000013">
    <property type="protein sequence ID" value="PIL30822.1"/>
    <property type="molecule type" value="Genomic_DNA"/>
</dbReference>
<accession>A0A2G8SAR6</accession>
<reference evidence="2 3" key="1">
    <citation type="journal article" date="2015" name="Sci. Rep.">
        <title>Chromosome-level genome map provides insights into diverse defense mechanisms in the medicinal fungus Ganoderma sinense.</title>
        <authorList>
            <person name="Zhu Y."/>
            <person name="Xu J."/>
            <person name="Sun C."/>
            <person name="Zhou S."/>
            <person name="Xu H."/>
            <person name="Nelson D.R."/>
            <person name="Qian J."/>
            <person name="Song J."/>
            <person name="Luo H."/>
            <person name="Xiang L."/>
            <person name="Li Y."/>
            <person name="Xu Z."/>
            <person name="Ji A."/>
            <person name="Wang L."/>
            <person name="Lu S."/>
            <person name="Hayward A."/>
            <person name="Sun W."/>
            <person name="Li X."/>
            <person name="Schwartz D.C."/>
            <person name="Wang Y."/>
            <person name="Chen S."/>
        </authorList>
    </citation>
    <scope>NUCLEOTIDE SEQUENCE [LARGE SCALE GENOMIC DNA]</scope>
    <source>
        <strain evidence="2 3">ZZ0214-1</strain>
    </source>
</reference>
<dbReference type="Proteomes" id="UP000230002">
    <property type="component" value="Unassembled WGS sequence"/>
</dbReference>
<dbReference type="AlphaFoldDB" id="A0A2G8SAR6"/>
<keyword evidence="1" id="KW-1133">Transmembrane helix</keyword>
<evidence type="ECO:0000256" key="1">
    <source>
        <dbReference type="SAM" id="Phobius"/>
    </source>
</evidence>